<sequence>MSPYFSCTSRTPSDIHLETVRFTCLFPRSRTAALIMGSQGVAAAGPDVPTVDSVDLESDQLTEVRRLLFGAESAAPPRKRRRGGKVYSGCGTCRTRKIKCDERQPKCHNCERSRIYMCDGYENTSGASSAFPIGHDVLDWSQIGSLANASGAIRHQDGSAGPGGEGETTHWEALGDIMNIFSWSPTVERRPASPDQSDESERRDDGLDNDAPPHSGPITPVELVQQPRLPLSITDSVIASEVTQKLIDHYRTRVCELMMPTSAPSNNPWLQVYLPLALRQPPSLPQQILLHAILAVAAFNRSYLASTTSVVDRKRGQEHYGRAMALLRIALDSPDSSSVLGHETSARHALMASALTLTTVEVFSGASGGDGYQHLLLCKRVIELTGGLESWLSDPTCLTLLQIFRCYRTVAETSGRLDMLQGPPDWLPLHDSVSESLEKPPDSSTAGGMAETVAIPGPTGTYSLDVTFGISAKTLHYLSQISTFARIKSKLGADETWPPDCVPDLLRLEADLCDSLDNIETFIDAPSPDSNPLGGTSGYIADVIKENHMLTFQYSASIFFRRALCDGSSRISPPAAPGLASDASVRPSGQTLVSKALDYLENIDAVSRNIAVANTLWPGFIAAVEAVDTDLRHRALIWFARAKRHGIGNVSQAVSLVMEVWRRVDRQFINHGNQDGLQLELGSVDWREVMREKNMYIMLT</sequence>
<evidence type="ECO:0000256" key="2">
    <source>
        <dbReference type="ARBA" id="ARBA00023242"/>
    </source>
</evidence>
<dbReference type="Pfam" id="PF00172">
    <property type="entry name" value="Zn_clus"/>
    <property type="match status" value="1"/>
</dbReference>
<gene>
    <name evidence="5" type="ORF">NW755_010609</name>
</gene>
<keyword evidence="2" id="KW-0539">Nucleus</keyword>
<evidence type="ECO:0000259" key="4">
    <source>
        <dbReference type="PROSITE" id="PS50048"/>
    </source>
</evidence>
<evidence type="ECO:0000313" key="6">
    <source>
        <dbReference type="Proteomes" id="UP001152087"/>
    </source>
</evidence>
<protein>
    <recommendedName>
        <fullName evidence="4">Zn(2)-C6 fungal-type domain-containing protein</fullName>
    </recommendedName>
</protein>
<dbReference type="InterPro" id="IPR036864">
    <property type="entry name" value="Zn2-C6_fun-type_DNA-bd_sf"/>
</dbReference>
<dbReference type="GO" id="GO:0008270">
    <property type="term" value="F:zinc ion binding"/>
    <property type="evidence" value="ECO:0007669"/>
    <property type="project" value="InterPro"/>
</dbReference>
<feature type="domain" description="Zn(2)-C6 fungal-type" evidence="4">
    <location>
        <begin position="89"/>
        <end position="118"/>
    </location>
</feature>
<dbReference type="InterPro" id="IPR001138">
    <property type="entry name" value="Zn2Cys6_DnaBD"/>
</dbReference>
<keyword evidence="6" id="KW-1185">Reference proteome</keyword>
<organism evidence="5 6">
    <name type="scientific">Fusarium falciforme</name>
    <dbReference type="NCBI Taxonomy" id="195108"/>
    <lineage>
        <taxon>Eukaryota</taxon>
        <taxon>Fungi</taxon>
        <taxon>Dikarya</taxon>
        <taxon>Ascomycota</taxon>
        <taxon>Pezizomycotina</taxon>
        <taxon>Sordariomycetes</taxon>
        <taxon>Hypocreomycetidae</taxon>
        <taxon>Hypocreales</taxon>
        <taxon>Nectriaceae</taxon>
        <taxon>Fusarium</taxon>
        <taxon>Fusarium solani species complex</taxon>
    </lineage>
</organism>
<dbReference type="EMBL" id="JAOQAV010000036">
    <property type="protein sequence ID" value="KAJ4182224.1"/>
    <property type="molecule type" value="Genomic_DNA"/>
</dbReference>
<dbReference type="CDD" id="cd00067">
    <property type="entry name" value="GAL4"/>
    <property type="match status" value="1"/>
</dbReference>
<evidence type="ECO:0000256" key="3">
    <source>
        <dbReference type="SAM" id="MobiDB-lite"/>
    </source>
</evidence>
<accession>A0A9W8UWJ5</accession>
<feature type="region of interest" description="Disordered" evidence="3">
    <location>
        <begin position="185"/>
        <end position="221"/>
    </location>
</feature>
<dbReference type="PANTHER" id="PTHR37534">
    <property type="entry name" value="TRANSCRIPTIONAL ACTIVATOR PROTEIN UGA3"/>
    <property type="match status" value="1"/>
</dbReference>
<dbReference type="Pfam" id="PF11951">
    <property type="entry name" value="Fungal_trans_2"/>
    <property type="match status" value="1"/>
</dbReference>
<dbReference type="GO" id="GO:0005634">
    <property type="term" value="C:nucleus"/>
    <property type="evidence" value="ECO:0007669"/>
    <property type="project" value="UniProtKB-SubCell"/>
</dbReference>
<dbReference type="SUPFAM" id="SSF57701">
    <property type="entry name" value="Zn2/Cys6 DNA-binding domain"/>
    <property type="match status" value="1"/>
</dbReference>
<reference evidence="5" key="1">
    <citation type="submission" date="2022-09" db="EMBL/GenBank/DDBJ databases">
        <title>Fusarium specimens isolated from Avocado Roots.</title>
        <authorList>
            <person name="Stajich J."/>
            <person name="Roper C."/>
            <person name="Heimlech-Rivalta G."/>
        </authorList>
    </citation>
    <scope>NUCLEOTIDE SEQUENCE</scope>
    <source>
        <strain evidence="5">A02</strain>
    </source>
</reference>
<dbReference type="Gene3D" id="4.10.240.10">
    <property type="entry name" value="Zn(2)-C6 fungal-type DNA-binding domain"/>
    <property type="match status" value="1"/>
</dbReference>
<name>A0A9W8UWJ5_9HYPO</name>
<dbReference type="PANTHER" id="PTHR37534:SF46">
    <property type="entry name" value="ZN(II)2CYS6 TRANSCRIPTION FACTOR (EUROFUNG)"/>
    <property type="match status" value="1"/>
</dbReference>
<dbReference type="PROSITE" id="PS00463">
    <property type="entry name" value="ZN2_CY6_FUNGAL_1"/>
    <property type="match status" value="1"/>
</dbReference>
<dbReference type="Proteomes" id="UP001152087">
    <property type="component" value="Unassembled WGS sequence"/>
</dbReference>
<comment type="caution">
    <text evidence="5">The sequence shown here is derived from an EMBL/GenBank/DDBJ whole genome shotgun (WGS) entry which is preliminary data.</text>
</comment>
<dbReference type="AlphaFoldDB" id="A0A9W8UWJ5"/>
<comment type="subcellular location">
    <subcellularLocation>
        <location evidence="1">Nucleus</location>
    </subcellularLocation>
</comment>
<proteinExistence type="predicted"/>
<dbReference type="InterPro" id="IPR021858">
    <property type="entry name" value="Fun_TF"/>
</dbReference>
<evidence type="ECO:0000313" key="5">
    <source>
        <dbReference type="EMBL" id="KAJ4182224.1"/>
    </source>
</evidence>
<dbReference type="SMART" id="SM00066">
    <property type="entry name" value="GAL4"/>
    <property type="match status" value="1"/>
</dbReference>
<dbReference type="PROSITE" id="PS50048">
    <property type="entry name" value="ZN2_CY6_FUNGAL_2"/>
    <property type="match status" value="1"/>
</dbReference>
<dbReference type="GO" id="GO:0000981">
    <property type="term" value="F:DNA-binding transcription factor activity, RNA polymerase II-specific"/>
    <property type="evidence" value="ECO:0007669"/>
    <property type="project" value="InterPro"/>
</dbReference>
<evidence type="ECO:0000256" key="1">
    <source>
        <dbReference type="ARBA" id="ARBA00004123"/>
    </source>
</evidence>